<organism evidence="2 3">
    <name type="scientific">Brassica cretica</name>
    <name type="common">Mustard</name>
    <dbReference type="NCBI Taxonomy" id="69181"/>
    <lineage>
        <taxon>Eukaryota</taxon>
        <taxon>Viridiplantae</taxon>
        <taxon>Streptophyta</taxon>
        <taxon>Embryophyta</taxon>
        <taxon>Tracheophyta</taxon>
        <taxon>Spermatophyta</taxon>
        <taxon>Magnoliopsida</taxon>
        <taxon>eudicotyledons</taxon>
        <taxon>Gunneridae</taxon>
        <taxon>Pentapetalae</taxon>
        <taxon>rosids</taxon>
        <taxon>malvids</taxon>
        <taxon>Brassicales</taxon>
        <taxon>Brassicaceae</taxon>
        <taxon>Brassiceae</taxon>
        <taxon>Brassica</taxon>
    </lineage>
</organism>
<feature type="region of interest" description="Disordered" evidence="1">
    <location>
        <begin position="1"/>
        <end position="20"/>
    </location>
</feature>
<dbReference type="AlphaFoldDB" id="A0A8S9PFK1"/>
<dbReference type="GO" id="GO:0016592">
    <property type="term" value="C:mediator complex"/>
    <property type="evidence" value="ECO:0007669"/>
    <property type="project" value="InterPro"/>
</dbReference>
<dbReference type="EMBL" id="QGKX02001347">
    <property type="protein sequence ID" value="KAF3521657.1"/>
    <property type="molecule type" value="Genomic_DNA"/>
</dbReference>
<feature type="compositionally biased region" description="Polar residues" evidence="1">
    <location>
        <begin position="7"/>
        <end position="16"/>
    </location>
</feature>
<protein>
    <submittedName>
        <fullName evidence="2">Uncharacterized protein</fullName>
    </submittedName>
</protein>
<evidence type="ECO:0000256" key="1">
    <source>
        <dbReference type="SAM" id="MobiDB-lite"/>
    </source>
</evidence>
<dbReference type="GO" id="GO:0006355">
    <property type="term" value="P:regulation of DNA-templated transcription"/>
    <property type="evidence" value="ECO:0007669"/>
    <property type="project" value="InterPro"/>
</dbReference>
<sequence length="83" mass="9567">MIDAVDYQQQLPTSPSDRPPLMLSVTPEISWKLQLYFIGLKREDHASASAESLRKEIAVMEDKLNTKEELTKKPHKVYPRITN</sequence>
<gene>
    <name evidence="2" type="ORF">F2Q69_00048869</name>
</gene>
<name>A0A8S9PFK1_BRACR</name>
<evidence type="ECO:0000313" key="3">
    <source>
        <dbReference type="Proteomes" id="UP000712600"/>
    </source>
</evidence>
<dbReference type="InterPro" id="IPR034456">
    <property type="entry name" value="MED28"/>
</dbReference>
<dbReference type="PANTHER" id="PTHR39117">
    <property type="entry name" value="MEDIATOR OF RNA POLYMERASE II TRANSCRIPTION SUBUNIT 28"/>
    <property type="match status" value="1"/>
</dbReference>
<comment type="caution">
    <text evidence="2">The sequence shown here is derived from an EMBL/GenBank/DDBJ whole genome shotgun (WGS) entry which is preliminary data.</text>
</comment>
<accession>A0A8S9PFK1</accession>
<evidence type="ECO:0000313" key="2">
    <source>
        <dbReference type="EMBL" id="KAF3521657.1"/>
    </source>
</evidence>
<reference evidence="2" key="1">
    <citation type="submission" date="2019-12" db="EMBL/GenBank/DDBJ databases">
        <title>Genome sequencing and annotation of Brassica cretica.</title>
        <authorList>
            <person name="Studholme D.J."/>
            <person name="Sarris P."/>
        </authorList>
    </citation>
    <scope>NUCLEOTIDE SEQUENCE</scope>
    <source>
        <strain evidence="2">PFS-109/04</strain>
        <tissue evidence="2">Leaf</tissue>
    </source>
</reference>
<proteinExistence type="predicted"/>
<dbReference type="PANTHER" id="PTHR39117:SF3">
    <property type="entry name" value="GENOME ASSEMBLY, CHROMOSOME: A07"/>
    <property type="match status" value="1"/>
</dbReference>
<dbReference type="Proteomes" id="UP000712600">
    <property type="component" value="Unassembled WGS sequence"/>
</dbReference>